<keyword evidence="8" id="KW-1185">Reference proteome</keyword>
<keyword evidence="4 6" id="KW-1133">Transmembrane helix</keyword>
<evidence type="ECO:0000256" key="5">
    <source>
        <dbReference type="ARBA" id="ARBA00023136"/>
    </source>
</evidence>
<evidence type="ECO:0000313" key="8">
    <source>
        <dbReference type="Proteomes" id="UP000053831"/>
    </source>
</evidence>
<dbReference type="AlphaFoldDB" id="A0A0M9VV54"/>
<protein>
    <submittedName>
        <fullName evidence="7">Allantoate permease</fullName>
    </submittedName>
</protein>
<proteinExistence type="predicted"/>
<reference evidence="7 8" key="1">
    <citation type="submission" date="2015-07" db="EMBL/GenBank/DDBJ databases">
        <title>The genome of the fungus Escovopsis weberi, a specialized disease agent of ant agriculture.</title>
        <authorList>
            <person name="de Man T.J."/>
            <person name="Stajich J.E."/>
            <person name="Kubicek C.P."/>
            <person name="Chenthamara K."/>
            <person name="Atanasova L."/>
            <person name="Druzhinina I.S."/>
            <person name="Birnbaum S."/>
            <person name="Barribeau S.M."/>
            <person name="Teiling C."/>
            <person name="Suen G."/>
            <person name="Currie C."/>
            <person name="Gerardo N.M."/>
        </authorList>
    </citation>
    <scope>NUCLEOTIDE SEQUENCE [LARGE SCALE GENOMIC DNA]</scope>
</reference>
<comment type="caution">
    <text evidence="7">The sequence shown here is derived from an EMBL/GenBank/DDBJ whole genome shotgun (WGS) entry which is preliminary data.</text>
</comment>
<evidence type="ECO:0000256" key="4">
    <source>
        <dbReference type="ARBA" id="ARBA00022989"/>
    </source>
</evidence>
<evidence type="ECO:0000313" key="7">
    <source>
        <dbReference type="EMBL" id="KOS20619.1"/>
    </source>
</evidence>
<dbReference type="InterPro" id="IPR011701">
    <property type="entry name" value="MFS"/>
</dbReference>
<dbReference type="PANTHER" id="PTHR43791">
    <property type="entry name" value="PERMEASE-RELATED"/>
    <property type="match status" value="1"/>
</dbReference>
<dbReference type="STRING" id="150374.A0A0M9VV54"/>
<dbReference type="GO" id="GO:0022857">
    <property type="term" value="F:transmembrane transporter activity"/>
    <property type="evidence" value="ECO:0007669"/>
    <property type="project" value="InterPro"/>
</dbReference>
<dbReference type="PANTHER" id="PTHR43791:SF1">
    <property type="entry name" value="ALLANTOATE PERMEASE"/>
    <property type="match status" value="1"/>
</dbReference>
<feature type="transmembrane region" description="Helical" evidence="6">
    <location>
        <begin position="134"/>
        <end position="154"/>
    </location>
</feature>
<feature type="transmembrane region" description="Helical" evidence="6">
    <location>
        <begin position="7"/>
        <end position="23"/>
    </location>
</feature>
<keyword evidence="3 6" id="KW-0812">Transmembrane</keyword>
<keyword evidence="2" id="KW-0813">Transport</keyword>
<name>A0A0M9VV54_ESCWE</name>
<dbReference type="Pfam" id="PF07690">
    <property type="entry name" value="MFS_1"/>
    <property type="match status" value="1"/>
</dbReference>
<sequence length="183" mass="20241">MVLLQRLCVLTITIGIIFLFLMPDNQLNARFLSQEERILAIHRIRINEQGIGSKHFKPYQVKEAIRDPAVWGIVLFALMSNIPNGGITNFFSQLIVSFGFTPQQSLLYGTPGGAVEVIFILGSAYLGDLYGNRALIGTSGVILSMVGIIMMMTIPLDKPGGRLVGFFFTQVSFNTIRNNDAWA</sequence>
<evidence type="ECO:0000256" key="1">
    <source>
        <dbReference type="ARBA" id="ARBA00004141"/>
    </source>
</evidence>
<dbReference type="Gene3D" id="1.20.1250.20">
    <property type="entry name" value="MFS general substrate transporter like domains"/>
    <property type="match status" value="1"/>
</dbReference>
<comment type="subcellular location">
    <subcellularLocation>
        <location evidence="1">Membrane</location>
        <topology evidence="1">Multi-pass membrane protein</topology>
    </subcellularLocation>
</comment>
<feature type="transmembrane region" description="Helical" evidence="6">
    <location>
        <begin position="106"/>
        <end position="127"/>
    </location>
</feature>
<dbReference type="EMBL" id="LGSR01000017">
    <property type="protein sequence ID" value="KOS20619.1"/>
    <property type="molecule type" value="Genomic_DNA"/>
</dbReference>
<evidence type="ECO:0000256" key="6">
    <source>
        <dbReference type="SAM" id="Phobius"/>
    </source>
</evidence>
<dbReference type="SUPFAM" id="SSF103473">
    <property type="entry name" value="MFS general substrate transporter"/>
    <property type="match status" value="1"/>
</dbReference>
<accession>A0A0M9VV54</accession>
<evidence type="ECO:0000256" key="3">
    <source>
        <dbReference type="ARBA" id="ARBA00022692"/>
    </source>
</evidence>
<dbReference type="OrthoDB" id="6730379at2759"/>
<dbReference type="GO" id="GO:0016020">
    <property type="term" value="C:membrane"/>
    <property type="evidence" value="ECO:0007669"/>
    <property type="project" value="UniProtKB-SubCell"/>
</dbReference>
<evidence type="ECO:0000256" key="2">
    <source>
        <dbReference type="ARBA" id="ARBA00022448"/>
    </source>
</evidence>
<dbReference type="Proteomes" id="UP000053831">
    <property type="component" value="Unassembled WGS sequence"/>
</dbReference>
<organism evidence="7 8">
    <name type="scientific">Escovopsis weberi</name>
    <dbReference type="NCBI Taxonomy" id="150374"/>
    <lineage>
        <taxon>Eukaryota</taxon>
        <taxon>Fungi</taxon>
        <taxon>Dikarya</taxon>
        <taxon>Ascomycota</taxon>
        <taxon>Pezizomycotina</taxon>
        <taxon>Sordariomycetes</taxon>
        <taxon>Hypocreomycetidae</taxon>
        <taxon>Hypocreales</taxon>
        <taxon>Hypocreaceae</taxon>
        <taxon>Escovopsis</taxon>
    </lineage>
</organism>
<dbReference type="InterPro" id="IPR036259">
    <property type="entry name" value="MFS_trans_sf"/>
</dbReference>
<keyword evidence="5 6" id="KW-0472">Membrane</keyword>
<gene>
    <name evidence="7" type="ORF">ESCO_005277</name>
</gene>